<dbReference type="Proteomes" id="UP001197093">
    <property type="component" value="Unassembled WGS sequence"/>
</dbReference>
<comment type="caution">
    <text evidence="9">The sequence shown here is derived from an EMBL/GenBank/DDBJ whole genome shotgun (WGS) entry which is preliminary data.</text>
</comment>
<dbReference type="EMBL" id="JAHCVI010000003">
    <property type="protein sequence ID" value="KAG7287378.1"/>
    <property type="molecule type" value="Genomic_DNA"/>
</dbReference>
<dbReference type="SMART" id="SM00355">
    <property type="entry name" value="ZnF_C2H2"/>
    <property type="match status" value="4"/>
</dbReference>
<dbReference type="Gene3D" id="3.30.160.60">
    <property type="entry name" value="Classic Zinc Finger"/>
    <property type="match status" value="1"/>
</dbReference>
<evidence type="ECO:0000256" key="7">
    <source>
        <dbReference type="PROSITE-ProRule" id="PRU00042"/>
    </source>
</evidence>
<accession>A0AAD4EY30</accession>
<organism evidence="9 10">
    <name type="scientific">Staphylotrichum longicolle</name>
    <dbReference type="NCBI Taxonomy" id="669026"/>
    <lineage>
        <taxon>Eukaryota</taxon>
        <taxon>Fungi</taxon>
        <taxon>Dikarya</taxon>
        <taxon>Ascomycota</taxon>
        <taxon>Pezizomycotina</taxon>
        <taxon>Sordariomycetes</taxon>
        <taxon>Sordariomycetidae</taxon>
        <taxon>Sordariales</taxon>
        <taxon>Chaetomiaceae</taxon>
        <taxon>Staphylotrichum</taxon>
    </lineage>
</organism>
<evidence type="ECO:0000256" key="3">
    <source>
        <dbReference type="ARBA" id="ARBA00022737"/>
    </source>
</evidence>
<protein>
    <recommendedName>
        <fullName evidence="8">C2H2-type domain-containing protein</fullName>
    </recommendedName>
</protein>
<dbReference type="AlphaFoldDB" id="A0AAD4EY30"/>
<proteinExistence type="predicted"/>
<evidence type="ECO:0000256" key="2">
    <source>
        <dbReference type="ARBA" id="ARBA00022723"/>
    </source>
</evidence>
<dbReference type="PROSITE" id="PS50157">
    <property type="entry name" value="ZINC_FINGER_C2H2_2"/>
    <property type="match status" value="2"/>
</dbReference>
<feature type="domain" description="C2H2-type" evidence="8">
    <location>
        <begin position="33"/>
        <end position="62"/>
    </location>
</feature>
<sequence length="213" mass="24381">MADKNHFAWECNCCDETYPTEQQRKDHEVEAHHYCKPCDRFFQSLSNIKMHLNSRTHRGTQITCPFCNKAYATAAGLTHHLERGTCPQASHLGRDELYRFVRSKDPNGLLSKNLIGWKGDSDVAYEVSERAWNGRAWECYFCHRQFGSRSSLGQHINSDTRAVPLPEPRCGLDFKTLAAAVSHLESESCGAVRFETVQRQIQDIVSSNRRLTF</sequence>
<keyword evidence="4 7" id="KW-0863">Zinc-finger</keyword>
<comment type="subcellular location">
    <subcellularLocation>
        <location evidence="1">Nucleus</location>
    </subcellularLocation>
</comment>
<dbReference type="GO" id="GO:0008270">
    <property type="term" value="F:zinc ion binding"/>
    <property type="evidence" value="ECO:0007669"/>
    <property type="project" value="UniProtKB-KW"/>
</dbReference>
<name>A0AAD4EY30_9PEZI</name>
<dbReference type="Pfam" id="PF00096">
    <property type="entry name" value="zf-C2H2"/>
    <property type="match status" value="1"/>
</dbReference>
<reference evidence="9" key="1">
    <citation type="submission" date="2023-02" db="EMBL/GenBank/DDBJ databases">
        <authorList>
            <person name="Palmer J.M."/>
        </authorList>
    </citation>
    <scope>NUCLEOTIDE SEQUENCE</scope>
    <source>
        <strain evidence="9">FW57</strain>
    </source>
</reference>
<dbReference type="InterPro" id="IPR036236">
    <property type="entry name" value="Znf_C2H2_sf"/>
</dbReference>
<keyword evidence="10" id="KW-1185">Reference proteome</keyword>
<keyword evidence="2" id="KW-0479">Metal-binding</keyword>
<dbReference type="GO" id="GO:0005634">
    <property type="term" value="C:nucleus"/>
    <property type="evidence" value="ECO:0007669"/>
    <property type="project" value="UniProtKB-SubCell"/>
</dbReference>
<evidence type="ECO:0000256" key="6">
    <source>
        <dbReference type="ARBA" id="ARBA00023242"/>
    </source>
</evidence>
<evidence type="ECO:0000256" key="4">
    <source>
        <dbReference type="ARBA" id="ARBA00022771"/>
    </source>
</evidence>
<evidence type="ECO:0000313" key="9">
    <source>
        <dbReference type="EMBL" id="KAG7287378.1"/>
    </source>
</evidence>
<dbReference type="InterPro" id="IPR013087">
    <property type="entry name" value="Znf_C2H2_type"/>
</dbReference>
<evidence type="ECO:0000259" key="8">
    <source>
        <dbReference type="PROSITE" id="PS50157"/>
    </source>
</evidence>
<keyword evidence="6" id="KW-0539">Nucleus</keyword>
<dbReference type="Pfam" id="PF12874">
    <property type="entry name" value="zf-met"/>
    <property type="match status" value="2"/>
</dbReference>
<dbReference type="PROSITE" id="PS00028">
    <property type="entry name" value="ZINC_FINGER_C2H2_1"/>
    <property type="match status" value="1"/>
</dbReference>
<gene>
    <name evidence="9" type="ORF">NEMBOFW57_006889</name>
</gene>
<keyword evidence="5" id="KW-0862">Zinc</keyword>
<keyword evidence="3" id="KW-0677">Repeat</keyword>
<evidence type="ECO:0000256" key="5">
    <source>
        <dbReference type="ARBA" id="ARBA00022833"/>
    </source>
</evidence>
<evidence type="ECO:0000256" key="1">
    <source>
        <dbReference type="ARBA" id="ARBA00004123"/>
    </source>
</evidence>
<dbReference type="PANTHER" id="PTHR24406">
    <property type="entry name" value="TRANSCRIPTIONAL REPRESSOR CTCFL-RELATED"/>
    <property type="match status" value="1"/>
</dbReference>
<dbReference type="SUPFAM" id="SSF57667">
    <property type="entry name" value="beta-beta-alpha zinc fingers"/>
    <property type="match status" value="2"/>
</dbReference>
<feature type="domain" description="C2H2-type" evidence="8">
    <location>
        <begin position="137"/>
        <end position="164"/>
    </location>
</feature>
<evidence type="ECO:0000313" key="10">
    <source>
        <dbReference type="Proteomes" id="UP001197093"/>
    </source>
</evidence>
<dbReference type="InterPro" id="IPR050888">
    <property type="entry name" value="ZnF_C2H2-type_TF"/>
</dbReference>